<protein>
    <submittedName>
        <fullName evidence="1">Uncharacterized protein</fullName>
    </submittedName>
</protein>
<accession>A0A4Y2W0V7</accession>
<dbReference type="AlphaFoldDB" id="A0A4Y2W0V7"/>
<feature type="non-terminal residue" evidence="1">
    <location>
        <position position="63"/>
    </location>
</feature>
<comment type="caution">
    <text evidence="1">The sequence shown here is derived from an EMBL/GenBank/DDBJ whole genome shotgun (WGS) entry which is preliminary data.</text>
</comment>
<keyword evidence="2" id="KW-1185">Reference proteome</keyword>
<dbReference type="EMBL" id="BGPR01053785">
    <property type="protein sequence ID" value="GBO30592.1"/>
    <property type="molecule type" value="Genomic_DNA"/>
</dbReference>
<gene>
    <name evidence="1" type="ORF">AVEN_177669_1</name>
</gene>
<reference evidence="1 2" key="1">
    <citation type="journal article" date="2019" name="Sci. Rep.">
        <title>Orb-weaving spider Araneus ventricosus genome elucidates the spidroin gene catalogue.</title>
        <authorList>
            <person name="Kono N."/>
            <person name="Nakamura H."/>
            <person name="Ohtoshi R."/>
            <person name="Moran D.A.P."/>
            <person name="Shinohara A."/>
            <person name="Yoshida Y."/>
            <person name="Fujiwara M."/>
            <person name="Mori M."/>
            <person name="Tomita M."/>
            <person name="Arakawa K."/>
        </authorList>
    </citation>
    <scope>NUCLEOTIDE SEQUENCE [LARGE SCALE GENOMIC DNA]</scope>
</reference>
<evidence type="ECO:0000313" key="1">
    <source>
        <dbReference type="EMBL" id="GBO30592.1"/>
    </source>
</evidence>
<name>A0A4Y2W0V7_ARAVE</name>
<proteinExistence type="predicted"/>
<sequence>MKCETRKLFEGLYARKDTRIDTGKRKDESLNSSIGSVGKFWRWFVGKKSALDGTECAGGAIKG</sequence>
<organism evidence="1 2">
    <name type="scientific">Araneus ventricosus</name>
    <name type="common">Orbweaver spider</name>
    <name type="synonym">Epeira ventricosa</name>
    <dbReference type="NCBI Taxonomy" id="182803"/>
    <lineage>
        <taxon>Eukaryota</taxon>
        <taxon>Metazoa</taxon>
        <taxon>Ecdysozoa</taxon>
        <taxon>Arthropoda</taxon>
        <taxon>Chelicerata</taxon>
        <taxon>Arachnida</taxon>
        <taxon>Araneae</taxon>
        <taxon>Araneomorphae</taxon>
        <taxon>Entelegynae</taxon>
        <taxon>Araneoidea</taxon>
        <taxon>Araneidae</taxon>
        <taxon>Araneus</taxon>
    </lineage>
</organism>
<evidence type="ECO:0000313" key="2">
    <source>
        <dbReference type="Proteomes" id="UP000499080"/>
    </source>
</evidence>
<dbReference type="Proteomes" id="UP000499080">
    <property type="component" value="Unassembled WGS sequence"/>
</dbReference>